<dbReference type="Proteomes" id="UP000541810">
    <property type="component" value="Unassembled WGS sequence"/>
</dbReference>
<sequence>MAEIEVGQEVEHATSWAYDVTVFADGRTFPHAVTLSFQDYDLWCRGRVSPSRVVEAVFKFLLDHGSAQDIPPKFDCSVVRRKFDEADAELPKLI</sequence>
<dbReference type="EMBL" id="JACHGY010000001">
    <property type="protein sequence ID" value="MBB6430252.1"/>
    <property type="molecule type" value="Genomic_DNA"/>
</dbReference>
<accession>A0A7X0H719</accession>
<organism evidence="1 2">
    <name type="scientific">Algisphaera agarilytica</name>
    <dbReference type="NCBI Taxonomy" id="1385975"/>
    <lineage>
        <taxon>Bacteria</taxon>
        <taxon>Pseudomonadati</taxon>
        <taxon>Planctomycetota</taxon>
        <taxon>Phycisphaerae</taxon>
        <taxon>Phycisphaerales</taxon>
        <taxon>Phycisphaeraceae</taxon>
        <taxon>Algisphaera</taxon>
    </lineage>
</organism>
<protein>
    <submittedName>
        <fullName evidence="1">Uncharacterized protein</fullName>
    </submittedName>
</protein>
<proteinExistence type="predicted"/>
<dbReference type="AlphaFoldDB" id="A0A7X0H719"/>
<comment type="caution">
    <text evidence="1">The sequence shown here is derived from an EMBL/GenBank/DDBJ whole genome shotgun (WGS) entry which is preliminary data.</text>
</comment>
<name>A0A7X0H719_9BACT</name>
<reference evidence="1 2" key="1">
    <citation type="submission" date="2020-08" db="EMBL/GenBank/DDBJ databases">
        <title>Genomic Encyclopedia of Type Strains, Phase IV (KMG-IV): sequencing the most valuable type-strain genomes for metagenomic binning, comparative biology and taxonomic classification.</title>
        <authorList>
            <person name="Goeker M."/>
        </authorList>
    </citation>
    <scope>NUCLEOTIDE SEQUENCE [LARGE SCALE GENOMIC DNA]</scope>
    <source>
        <strain evidence="1 2">DSM 103725</strain>
    </source>
</reference>
<keyword evidence="2" id="KW-1185">Reference proteome</keyword>
<evidence type="ECO:0000313" key="1">
    <source>
        <dbReference type="EMBL" id="MBB6430252.1"/>
    </source>
</evidence>
<gene>
    <name evidence="1" type="ORF">HNQ40_002058</name>
</gene>
<dbReference type="RefSeq" id="WP_184677782.1">
    <property type="nucleotide sequence ID" value="NZ_JACHGY010000001.1"/>
</dbReference>
<evidence type="ECO:0000313" key="2">
    <source>
        <dbReference type="Proteomes" id="UP000541810"/>
    </source>
</evidence>